<keyword evidence="1 8" id="KW-0444">Lipid biosynthesis</keyword>
<evidence type="ECO:0000313" key="11">
    <source>
        <dbReference type="Proteomes" id="UP000000447"/>
    </source>
</evidence>
<evidence type="ECO:0000256" key="1">
    <source>
        <dbReference type="ARBA" id="ARBA00022516"/>
    </source>
</evidence>
<accession>B9KZA0</accession>
<dbReference type="Gene3D" id="3.90.470.20">
    <property type="entry name" value="4'-phosphopantetheinyl transferase domain"/>
    <property type="match status" value="1"/>
</dbReference>
<comment type="function">
    <text evidence="8">Transfers the 4'-phosphopantetheine moiety from coenzyme A to a Ser of acyl-carrier-protein.</text>
</comment>
<evidence type="ECO:0000256" key="5">
    <source>
        <dbReference type="ARBA" id="ARBA00022842"/>
    </source>
</evidence>
<organism evidence="10 11">
    <name type="scientific">Thermomicrobium roseum (strain ATCC 27502 / DSM 5159 / P-2)</name>
    <dbReference type="NCBI Taxonomy" id="309801"/>
    <lineage>
        <taxon>Bacteria</taxon>
        <taxon>Pseudomonadati</taxon>
        <taxon>Thermomicrobiota</taxon>
        <taxon>Thermomicrobia</taxon>
        <taxon>Thermomicrobiales</taxon>
        <taxon>Thermomicrobiaceae</taxon>
        <taxon>Thermomicrobium</taxon>
    </lineage>
</organism>
<dbReference type="Pfam" id="PF01648">
    <property type="entry name" value="ACPS"/>
    <property type="match status" value="1"/>
</dbReference>
<dbReference type="AlphaFoldDB" id="B9KZA0"/>
<evidence type="ECO:0000256" key="7">
    <source>
        <dbReference type="ARBA" id="ARBA00023160"/>
    </source>
</evidence>
<dbReference type="HOGENOM" id="CLU_089696_0_2_0"/>
<dbReference type="GO" id="GO:0008897">
    <property type="term" value="F:holo-[acyl-carrier-protein] synthase activity"/>
    <property type="evidence" value="ECO:0007669"/>
    <property type="project" value="UniProtKB-UniRule"/>
</dbReference>
<dbReference type="Proteomes" id="UP000000447">
    <property type="component" value="Chromosome"/>
</dbReference>
<evidence type="ECO:0000256" key="6">
    <source>
        <dbReference type="ARBA" id="ARBA00023098"/>
    </source>
</evidence>
<dbReference type="InterPro" id="IPR008278">
    <property type="entry name" value="4-PPantetheinyl_Trfase_dom"/>
</dbReference>
<dbReference type="InterPro" id="IPR037143">
    <property type="entry name" value="4-PPantetheinyl_Trfase_dom_sf"/>
</dbReference>
<dbReference type="GO" id="GO:0005737">
    <property type="term" value="C:cytoplasm"/>
    <property type="evidence" value="ECO:0007669"/>
    <property type="project" value="UniProtKB-SubCell"/>
</dbReference>
<dbReference type="RefSeq" id="WP_012642199.1">
    <property type="nucleotide sequence ID" value="NC_011959.1"/>
</dbReference>
<dbReference type="EC" id="2.7.8.7" evidence="8"/>
<comment type="catalytic activity">
    <reaction evidence="8">
        <text>apo-[ACP] + CoA = holo-[ACP] + adenosine 3',5'-bisphosphate + H(+)</text>
        <dbReference type="Rhea" id="RHEA:12068"/>
        <dbReference type="Rhea" id="RHEA-COMP:9685"/>
        <dbReference type="Rhea" id="RHEA-COMP:9690"/>
        <dbReference type="ChEBI" id="CHEBI:15378"/>
        <dbReference type="ChEBI" id="CHEBI:29999"/>
        <dbReference type="ChEBI" id="CHEBI:57287"/>
        <dbReference type="ChEBI" id="CHEBI:58343"/>
        <dbReference type="ChEBI" id="CHEBI:64479"/>
        <dbReference type="EC" id="2.7.8.7"/>
    </reaction>
</comment>
<dbReference type="STRING" id="309801.trd_0814"/>
<evidence type="ECO:0000256" key="3">
    <source>
        <dbReference type="ARBA" id="ARBA00022723"/>
    </source>
</evidence>
<dbReference type="HAMAP" id="MF_00101">
    <property type="entry name" value="AcpS"/>
    <property type="match status" value="1"/>
</dbReference>
<protein>
    <recommendedName>
        <fullName evidence="8">Holo-[acyl-carrier-protein] synthase</fullName>
        <shortName evidence="8">Holo-ACP synthase</shortName>
        <ecNumber evidence="8">2.7.8.7</ecNumber>
    </recommendedName>
    <alternativeName>
        <fullName evidence="8">4'-phosphopantetheinyl transferase AcpS</fullName>
    </alternativeName>
</protein>
<dbReference type="InterPro" id="IPR004568">
    <property type="entry name" value="Ppantetheine-prot_Trfase_dom"/>
</dbReference>
<keyword evidence="11" id="KW-1185">Reference proteome</keyword>
<dbReference type="EMBL" id="CP001275">
    <property type="protein sequence ID" value="ACM04718.1"/>
    <property type="molecule type" value="Genomic_DNA"/>
</dbReference>
<evidence type="ECO:0000256" key="2">
    <source>
        <dbReference type="ARBA" id="ARBA00022679"/>
    </source>
</evidence>
<dbReference type="GO" id="GO:0006633">
    <property type="term" value="P:fatty acid biosynthetic process"/>
    <property type="evidence" value="ECO:0007669"/>
    <property type="project" value="UniProtKB-UniRule"/>
</dbReference>
<sequence length="147" mass="16487">MVIEPIWDPDATGPVEVGVDAIEIWRIQRTLARFGQRFLERVYTEAEQARYAGRVAELAARFAAKEAVMKALGTGVRGMRWRDIEILPNSRGKPLVILYGTARERAHSLGLEHIAVSLTHARDLAIAVVVATFRTPDQHRPSEHSQH</sequence>
<dbReference type="eggNOG" id="COG0736">
    <property type="taxonomic scope" value="Bacteria"/>
</dbReference>
<keyword evidence="5 8" id="KW-0460">Magnesium</keyword>
<comment type="cofactor">
    <cofactor evidence="8">
        <name>Mg(2+)</name>
        <dbReference type="ChEBI" id="CHEBI:18420"/>
    </cofactor>
</comment>
<gene>
    <name evidence="8 10" type="primary">acpS</name>
    <name evidence="10" type="ordered locus">trd_0814</name>
</gene>
<reference evidence="10 11" key="1">
    <citation type="journal article" date="2009" name="PLoS ONE">
        <title>Complete genome sequence of the aerobic CO-oxidizing thermophile Thermomicrobium roseum.</title>
        <authorList>
            <person name="Wu D."/>
            <person name="Raymond J."/>
            <person name="Wu M."/>
            <person name="Chatterji S."/>
            <person name="Ren Q."/>
            <person name="Graham J.E."/>
            <person name="Bryant D.A."/>
            <person name="Robb F."/>
            <person name="Colman A."/>
            <person name="Tallon L.J."/>
            <person name="Badger J.H."/>
            <person name="Madupu R."/>
            <person name="Ward N.L."/>
            <person name="Eisen J.A."/>
        </authorList>
    </citation>
    <scope>NUCLEOTIDE SEQUENCE [LARGE SCALE GENOMIC DNA]</scope>
    <source>
        <strain evidence="11">ATCC 27502 / DSM 5159 / P-2</strain>
    </source>
</reference>
<dbReference type="GO" id="GO:0000287">
    <property type="term" value="F:magnesium ion binding"/>
    <property type="evidence" value="ECO:0007669"/>
    <property type="project" value="UniProtKB-UniRule"/>
</dbReference>
<keyword evidence="8" id="KW-0963">Cytoplasm</keyword>
<evidence type="ECO:0000313" key="10">
    <source>
        <dbReference type="EMBL" id="ACM04718.1"/>
    </source>
</evidence>
<evidence type="ECO:0000256" key="4">
    <source>
        <dbReference type="ARBA" id="ARBA00022832"/>
    </source>
</evidence>
<keyword evidence="3 8" id="KW-0479">Metal-binding</keyword>
<keyword evidence="7 8" id="KW-0275">Fatty acid biosynthesis</keyword>
<evidence type="ECO:0000259" key="9">
    <source>
        <dbReference type="Pfam" id="PF01648"/>
    </source>
</evidence>
<dbReference type="NCBIfam" id="TIGR00556">
    <property type="entry name" value="pantethn_trn"/>
    <property type="match status" value="1"/>
</dbReference>
<dbReference type="KEGG" id="tro:trd_0814"/>
<dbReference type="SUPFAM" id="SSF56214">
    <property type="entry name" value="4'-phosphopantetheinyl transferase"/>
    <property type="match status" value="1"/>
</dbReference>
<feature type="binding site" evidence="8">
    <location>
        <position position="20"/>
    </location>
    <ligand>
        <name>Mg(2+)</name>
        <dbReference type="ChEBI" id="CHEBI:18420"/>
    </ligand>
</feature>
<feature type="domain" description="4'-phosphopantetheinyl transferase" evidence="9">
    <location>
        <begin position="17"/>
        <end position="128"/>
    </location>
</feature>
<keyword evidence="4 8" id="KW-0276">Fatty acid metabolism</keyword>
<feature type="binding site" evidence="8">
    <location>
        <position position="66"/>
    </location>
    <ligand>
        <name>Mg(2+)</name>
        <dbReference type="ChEBI" id="CHEBI:18420"/>
    </ligand>
</feature>
<name>B9KZA0_THERP</name>
<dbReference type="InterPro" id="IPR002582">
    <property type="entry name" value="ACPS"/>
</dbReference>
<evidence type="ECO:0000256" key="8">
    <source>
        <dbReference type="HAMAP-Rule" id="MF_00101"/>
    </source>
</evidence>
<comment type="subcellular location">
    <subcellularLocation>
        <location evidence="8">Cytoplasm</location>
    </subcellularLocation>
</comment>
<proteinExistence type="inferred from homology"/>
<keyword evidence="6 8" id="KW-0443">Lipid metabolism</keyword>
<dbReference type="NCBIfam" id="TIGR00516">
    <property type="entry name" value="acpS"/>
    <property type="match status" value="1"/>
</dbReference>
<comment type="similarity">
    <text evidence="8">Belongs to the P-Pant transferase superfamily. AcpS family.</text>
</comment>
<keyword evidence="2 8" id="KW-0808">Transferase</keyword>